<evidence type="ECO:0000313" key="14">
    <source>
        <dbReference type="Proteomes" id="UP000627166"/>
    </source>
</evidence>
<evidence type="ECO:0000256" key="4">
    <source>
        <dbReference type="ARBA" id="ARBA00022692"/>
    </source>
</evidence>
<evidence type="ECO:0000256" key="7">
    <source>
        <dbReference type="ARBA" id="ARBA00023224"/>
    </source>
</evidence>
<feature type="region of interest" description="Disordered" evidence="10">
    <location>
        <begin position="604"/>
        <end position="629"/>
    </location>
</feature>
<dbReference type="Proteomes" id="UP000627166">
    <property type="component" value="Unassembled WGS sequence"/>
</dbReference>
<dbReference type="Pfam" id="PF02743">
    <property type="entry name" value="dCache_1"/>
    <property type="match status" value="1"/>
</dbReference>
<reference evidence="13 14" key="1">
    <citation type="submission" date="2020-08" db="EMBL/GenBank/DDBJ databases">
        <title>A Genomic Blueprint of the Chicken Gut Microbiome.</title>
        <authorList>
            <person name="Gilroy R."/>
            <person name="Ravi A."/>
            <person name="Getino M."/>
            <person name="Pursley I."/>
            <person name="Horton D.L."/>
            <person name="Alikhan N.-F."/>
            <person name="Baker D."/>
            <person name="Gharbi K."/>
            <person name="Hall N."/>
            <person name="Watson M."/>
            <person name="Adriaenssens E.M."/>
            <person name="Foster-Nyarko E."/>
            <person name="Jarju S."/>
            <person name="Secka A."/>
            <person name="Antonio M."/>
            <person name="Oren A."/>
            <person name="Chaudhuri R."/>
            <person name="La Ragione R.M."/>
            <person name="Hildebrand F."/>
            <person name="Pallen M.J."/>
        </authorList>
    </citation>
    <scope>NUCLEOTIDE SEQUENCE [LARGE SCALE GENOMIC DNA]</scope>
    <source>
        <strain evidence="13 14">N37</strain>
    </source>
</reference>
<evidence type="ECO:0000256" key="10">
    <source>
        <dbReference type="SAM" id="MobiDB-lite"/>
    </source>
</evidence>
<feature type="compositionally biased region" description="Low complexity" evidence="10">
    <location>
        <begin position="604"/>
        <end position="620"/>
    </location>
</feature>
<proteinExistence type="inferred from homology"/>
<dbReference type="InterPro" id="IPR033479">
    <property type="entry name" value="dCache_1"/>
</dbReference>
<comment type="similarity">
    <text evidence="8">Belongs to the methyl-accepting chemotaxis (MCP) protein family.</text>
</comment>
<dbReference type="PANTHER" id="PTHR32089:SF114">
    <property type="entry name" value="METHYL-ACCEPTING CHEMOTAXIS PROTEIN MCPB"/>
    <property type="match status" value="1"/>
</dbReference>
<dbReference type="SUPFAM" id="SSF58104">
    <property type="entry name" value="Methyl-accepting chemotaxis protein (MCP) signaling domain"/>
    <property type="match status" value="1"/>
</dbReference>
<keyword evidence="14" id="KW-1185">Reference proteome</keyword>
<keyword evidence="5" id="KW-1133">Transmembrane helix</keyword>
<evidence type="ECO:0000256" key="3">
    <source>
        <dbReference type="ARBA" id="ARBA00022500"/>
    </source>
</evidence>
<dbReference type="Gene3D" id="1.10.287.950">
    <property type="entry name" value="Methyl-accepting chemotaxis protein"/>
    <property type="match status" value="1"/>
</dbReference>
<keyword evidence="3" id="KW-0145">Chemotaxis</keyword>
<name>A0ABR8YRA9_9CLOT</name>
<keyword evidence="6" id="KW-0472">Membrane</keyword>
<accession>A0ABR8YRA9</accession>
<evidence type="ECO:0000256" key="9">
    <source>
        <dbReference type="PROSITE-ProRule" id="PRU00284"/>
    </source>
</evidence>
<dbReference type="RefSeq" id="WP_191739779.1">
    <property type="nucleotide sequence ID" value="NZ_JACSQB010000049.1"/>
</dbReference>
<feature type="domain" description="HAMP" evidence="12">
    <location>
        <begin position="284"/>
        <end position="339"/>
    </location>
</feature>
<dbReference type="Gene3D" id="3.30.450.20">
    <property type="entry name" value="PAS domain"/>
    <property type="match status" value="1"/>
</dbReference>
<sequence>MCGSLTGSAYYSSKKTLVNSSLDLMSEISRSSAEKIENEIESKFIGLNILASNPRIKDPNISWKDKKEVLASSLEVEGYTMIGIADLAGKVTYTDGTVLDIKDREYFKEAIKGDNCVSSTFKSKMDGKTIIAYSAPIKNNNSIIGALIAIRDSDILSEMTNKINFLSTGECFILDKEGKVIAAKDQAIVDRMDNYIVENNPELQDLIEIEKEMIQGKTGVGEYFYDGVTKYVSYYPMKSTGWSLAIAVHKDDLLSRLNGLKSTSISIGLIELLIIGILVVIIIKKMTDGLLAVKGHMDKIAEGDFTEDINEKYINTSDEIGAICKVLNITQSSIGNMVGTVKNSAGEIDSSAINLAAISEELSALTHNISASILEVTKGTTKQATDLTTIVSKLNEFSEQLNEVAININEIDDMTMSVSESSEKSKNDMEDVMISITSFDNKFKNFMKSIEDMDVDIKTVNEITDLINSIAEQTNLLALNAAIEAARAGESGKGFAVVADEIRKLAERSKESSENIYKIINKLLNNTKIIVSETDTMNNDLINQKESIENSMKSFNEISIAFGDIAPRINKINVTFEDINKNKDNIINTIEELSSISEEISASSEEISASSEELNNSSSEVATSAQNLTEKVTDMMGEINKFKVRQ</sequence>
<dbReference type="InterPro" id="IPR003660">
    <property type="entry name" value="HAMP_dom"/>
</dbReference>
<feature type="domain" description="Methyl-accepting transducer" evidence="11">
    <location>
        <begin position="358"/>
        <end position="615"/>
    </location>
</feature>
<dbReference type="Gene3D" id="6.10.340.10">
    <property type="match status" value="1"/>
</dbReference>
<organism evidence="13 14">
    <name type="scientific">Clostridium faecium</name>
    <dbReference type="NCBI Taxonomy" id="2762223"/>
    <lineage>
        <taxon>Bacteria</taxon>
        <taxon>Bacillati</taxon>
        <taxon>Bacillota</taxon>
        <taxon>Clostridia</taxon>
        <taxon>Eubacteriales</taxon>
        <taxon>Clostridiaceae</taxon>
        <taxon>Clostridium</taxon>
    </lineage>
</organism>
<dbReference type="CDD" id="cd12914">
    <property type="entry name" value="PDC1_DGC_like"/>
    <property type="match status" value="1"/>
</dbReference>
<keyword evidence="4" id="KW-0812">Transmembrane</keyword>
<dbReference type="SMART" id="SM00283">
    <property type="entry name" value="MA"/>
    <property type="match status" value="1"/>
</dbReference>
<evidence type="ECO:0000256" key="6">
    <source>
        <dbReference type="ARBA" id="ARBA00023136"/>
    </source>
</evidence>
<evidence type="ECO:0000256" key="1">
    <source>
        <dbReference type="ARBA" id="ARBA00004651"/>
    </source>
</evidence>
<comment type="caution">
    <text evidence="13">The sequence shown here is derived from an EMBL/GenBank/DDBJ whole genome shotgun (WGS) entry which is preliminary data.</text>
</comment>
<keyword evidence="7 9" id="KW-0807">Transducer</keyword>
<dbReference type="PROSITE" id="PS50885">
    <property type="entry name" value="HAMP"/>
    <property type="match status" value="1"/>
</dbReference>
<evidence type="ECO:0000259" key="12">
    <source>
        <dbReference type="PROSITE" id="PS50885"/>
    </source>
</evidence>
<evidence type="ECO:0000256" key="5">
    <source>
        <dbReference type="ARBA" id="ARBA00022989"/>
    </source>
</evidence>
<dbReference type="EMBL" id="JACSQB010000049">
    <property type="protein sequence ID" value="MBD8046802.1"/>
    <property type="molecule type" value="Genomic_DNA"/>
</dbReference>
<gene>
    <name evidence="13" type="ORF">H9637_07065</name>
</gene>
<dbReference type="InterPro" id="IPR004089">
    <property type="entry name" value="MCPsignal_dom"/>
</dbReference>
<evidence type="ECO:0000313" key="13">
    <source>
        <dbReference type="EMBL" id="MBD8046802.1"/>
    </source>
</evidence>
<keyword evidence="2" id="KW-1003">Cell membrane</keyword>
<comment type="subcellular location">
    <subcellularLocation>
        <location evidence="1">Cell membrane</location>
        <topology evidence="1">Multi-pass membrane protein</topology>
    </subcellularLocation>
</comment>
<dbReference type="Pfam" id="PF00015">
    <property type="entry name" value="MCPsignal"/>
    <property type="match status" value="1"/>
</dbReference>
<dbReference type="CDD" id="cd12912">
    <property type="entry name" value="PDC2_MCP_like"/>
    <property type="match status" value="1"/>
</dbReference>
<dbReference type="CDD" id="cd06225">
    <property type="entry name" value="HAMP"/>
    <property type="match status" value="1"/>
</dbReference>
<dbReference type="PROSITE" id="PS50111">
    <property type="entry name" value="CHEMOTAXIS_TRANSDUC_2"/>
    <property type="match status" value="1"/>
</dbReference>
<evidence type="ECO:0000256" key="2">
    <source>
        <dbReference type="ARBA" id="ARBA00022475"/>
    </source>
</evidence>
<evidence type="ECO:0000259" key="11">
    <source>
        <dbReference type="PROSITE" id="PS50111"/>
    </source>
</evidence>
<protein>
    <submittedName>
        <fullName evidence="13">Methyl-accepting chemotaxis protein</fullName>
    </submittedName>
</protein>
<dbReference type="PANTHER" id="PTHR32089">
    <property type="entry name" value="METHYL-ACCEPTING CHEMOTAXIS PROTEIN MCPB"/>
    <property type="match status" value="1"/>
</dbReference>
<evidence type="ECO:0000256" key="8">
    <source>
        <dbReference type="ARBA" id="ARBA00029447"/>
    </source>
</evidence>